<dbReference type="AlphaFoldDB" id="A0A6G1K130"/>
<feature type="compositionally biased region" description="Polar residues" evidence="1">
    <location>
        <begin position="432"/>
        <end position="442"/>
    </location>
</feature>
<evidence type="ECO:0000313" key="2">
    <source>
        <dbReference type="EMBL" id="KAF2706440.1"/>
    </source>
</evidence>
<evidence type="ECO:0000256" key="1">
    <source>
        <dbReference type="SAM" id="MobiDB-lite"/>
    </source>
</evidence>
<evidence type="ECO:0000313" key="3">
    <source>
        <dbReference type="Proteomes" id="UP000799428"/>
    </source>
</evidence>
<feature type="compositionally biased region" description="Basic and acidic residues" evidence="1">
    <location>
        <begin position="328"/>
        <end position="350"/>
    </location>
</feature>
<protein>
    <submittedName>
        <fullName evidence="2">Uncharacterized protein</fullName>
    </submittedName>
</protein>
<accession>A0A6G1K130</accession>
<dbReference type="Proteomes" id="UP000799428">
    <property type="component" value="Unassembled WGS sequence"/>
</dbReference>
<feature type="region of interest" description="Disordered" evidence="1">
    <location>
        <begin position="294"/>
        <end position="314"/>
    </location>
</feature>
<organism evidence="2 3">
    <name type="scientific">Pleomassaria siparia CBS 279.74</name>
    <dbReference type="NCBI Taxonomy" id="1314801"/>
    <lineage>
        <taxon>Eukaryota</taxon>
        <taxon>Fungi</taxon>
        <taxon>Dikarya</taxon>
        <taxon>Ascomycota</taxon>
        <taxon>Pezizomycotina</taxon>
        <taxon>Dothideomycetes</taxon>
        <taxon>Pleosporomycetidae</taxon>
        <taxon>Pleosporales</taxon>
        <taxon>Pleomassariaceae</taxon>
        <taxon>Pleomassaria</taxon>
    </lineage>
</organism>
<gene>
    <name evidence="2" type="ORF">K504DRAFT_448124</name>
</gene>
<reference evidence="2" key="1">
    <citation type="journal article" date="2020" name="Stud. Mycol.">
        <title>101 Dothideomycetes genomes: a test case for predicting lifestyles and emergence of pathogens.</title>
        <authorList>
            <person name="Haridas S."/>
            <person name="Albert R."/>
            <person name="Binder M."/>
            <person name="Bloem J."/>
            <person name="Labutti K."/>
            <person name="Salamov A."/>
            <person name="Andreopoulos B."/>
            <person name="Baker S."/>
            <person name="Barry K."/>
            <person name="Bills G."/>
            <person name="Bluhm B."/>
            <person name="Cannon C."/>
            <person name="Castanera R."/>
            <person name="Culley D."/>
            <person name="Daum C."/>
            <person name="Ezra D."/>
            <person name="Gonzalez J."/>
            <person name="Henrissat B."/>
            <person name="Kuo A."/>
            <person name="Liang C."/>
            <person name="Lipzen A."/>
            <person name="Lutzoni F."/>
            <person name="Magnuson J."/>
            <person name="Mondo S."/>
            <person name="Nolan M."/>
            <person name="Ohm R."/>
            <person name="Pangilinan J."/>
            <person name="Park H.-J."/>
            <person name="Ramirez L."/>
            <person name="Alfaro M."/>
            <person name="Sun H."/>
            <person name="Tritt A."/>
            <person name="Yoshinaga Y."/>
            <person name="Zwiers L.-H."/>
            <person name="Turgeon B."/>
            <person name="Goodwin S."/>
            <person name="Spatafora J."/>
            <person name="Crous P."/>
            <person name="Grigoriev I."/>
        </authorList>
    </citation>
    <scope>NUCLEOTIDE SEQUENCE</scope>
    <source>
        <strain evidence="2">CBS 279.74</strain>
    </source>
</reference>
<feature type="compositionally biased region" description="Basic and acidic residues" evidence="1">
    <location>
        <begin position="405"/>
        <end position="414"/>
    </location>
</feature>
<name>A0A6G1K130_9PLEO</name>
<sequence length="449" mass="52363">MGQEIKTLHASYQTIRPCLLQPSSFISNDGIELVRNIFDGVETICEDLLEDVQSFTEQLERAKRVNGKRFSPFFALHSVKPITRDRNKRVLAFFEEHNYALERCQLRYGNMLLNLMLAVFVYSQCIHDTTQTPVFIDTSTYLITDLHATSMELRSRERREKRARKTNRLPVEASWWWHGLPPNPPHLKPLSPLAVLSRIWVNPEARIAARRSPNIQEFQQEIKQLRELTIERERNTVQLDAENQQLSVLNQRLTSDNIQLQQDNEKVKTETGSLKKAIDRLQHNISRLINELQTERDARREQEQHTNHYRERHDAVHRQYAALVAQNERADRHAEHARKLPVELPPEPRRCSRGRNQLHHCEPNTQDVPPDFSQPRTLSRRKSGPPVAYGNQKRGRRHSSSSCQRSDRPSDRWSRTSTAVEEPNTHSRRTSSSKAPPISTRTKLFRTGF</sequence>
<proteinExistence type="predicted"/>
<dbReference type="EMBL" id="MU005776">
    <property type="protein sequence ID" value="KAF2706440.1"/>
    <property type="molecule type" value="Genomic_DNA"/>
</dbReference>
<keyword evidence="3" id="KW-1185">Reference proteome</keyword>
<feature type="region of interest" description="Disordered" evidence="1">
    <location>
        <begin position="328"/>
        <end position="449"/>
    </location>
</feature>
<dbReference type="OrthoDB" id="3796916at2759"/>